<sequence length="256" mass="29286">MVYGSVPFTTVAFNKFCDNAVEFRVGLENGSLQKVELTLTNGICGVPHVRVSFNEDEEIHSICFLDKNKVVYSVGEYNIFTVPTNSLCINKNWLENVNFELKAVTNLTVKNDYILLGIMDGKIYAFEEKRNPYEVYSAKCMEFIDFEYDLLSKMMLISRLRIISRSRDPKTTKPILVGIKKIILLKLKAVEGKHTLAMLLEISKELLCEGKVDYLCRCNGIVVLNKPQFFTSKVIKIPVVIVDRVNRLMNILLRIN</sequence>
<protein>
    <submittedName>
        <fullName evidence="2">BBS1 domain-containing protein</fullName>
    </submittedName>
</protein>
<reference evidence="2" key="2">
    <citation type="submission" date="2015-08" db="UniProtKB">
        <authorList>
            <consortium name="WormBaseParasite"/>
        </authorList>
    </citation>
    <scope>IDENTIFICATION</scope>
</reference>
<dbReference type="Proteomes" id="UP000035680">
    <property type="component" value="Unassembled WGS sequence"/>
</dbReference>
<evidence type="ECO:0000313" key="2">
    <source>
        <dbReference type="WBParaSite" id="SVE_1605100.1"/>
    </source>
</evidence>
<name>A0A0K0FUN8_STRVS</name>
<accession>A0A0K0FUN8</accession>
<dbReference type="AlphaFoldDB" id="A0A0K0FUN8"/>
<organism evidence="1 2">
    <name type="scientific">Strongyloides venezuelensis</name>
    <name type="common">Threadworm</name>
    <dbReference type="NCBI Taxonomy" id="75913"/>
    <lineage>
        <taxon>Eukaryota</taxon>
        <taxon>Metazoa</taxon>
        <taxon>Ecdysozoa</taxon>
        <taxon>Nematoda</taxon>
        <taxon>Chromadorea</taxon>
        <taxon>Rhabditida</taxon>
        <taxon>Tylenchina</taxon>
        <taxon>Panagrolaimomorpha</taxon>
        <taxon>Strongyloidoidea</taxon>
        <taxon>Strongyloididae</taxon>
        <taxon>Strongyloides</taxon>
    </lineage>
</organism>
<dbReference type="WBParaSite" id="SVE_1605100.1">
    <property type="protein sequence ID" value="SVE_1605100.1"/>
    <property type="gene ID" value="SVE_1605100"/>
</dbReference>
<evidence type="ECO:0000313" key="1">
    <source>
        <dbReference type="Proteomes" id="UP000035680"/>
    </source>
</evidence>
<keyword evidence="1" id="KW-1185">Reference proteome</keyword>
<proteinExistence type="predicted"/>
<reference evidence="1" key="1">
    <citation type="submission" date="2014-07" db="EMBL/GenBank/DDBJ databases">
        <authorList>
            <person name="Martin A.A"/>
            <person name="De Silva N."/>
        </authorList>
    </citation>
    <scope>NUCLEOTIDE SEQUENCE</scope>
</reference>